<organism evidence="3 4">
    <name type="scientific">Tistlia consotensis USBA 355</name>
    <dbReference type="NCBI Taxonomy" id="560819"/>
    <lineage>
        <taxon>Bacteria</taxon>
        <taxon>Pseudomonadati</taxon>
        <taxon>Pseudomonadota</taxon>
        <taxon>Alphaproteobacteria</taxon>
        <taxon>Rhodospirillales</taxon>
        <taxon>Rhodovibrionaceae</taxon>
        <taxon>Tistlia</taxon>
    </lineage>
</organism>
<sequence>MASSCQEALNSPFDRAAPQACAHPGCAEPGDYRAPVARDRLNDYMWFCLEHVRAYNSGWDYFAGLSADQIEQIRRQDCTWGRPTWKLGGGPYAEAWKQGGPFHEDPGRGERRQRARRSGGEEAKALEVLGLEPGADWAEVRSRYKELAKRLHPDRTGGDRASEERLKRVNRAYATLKALHAASRAS</sequence>
<accession>A0A1Y6C2H5</accession>
<evidence type="ECO:0000313" key="3">
    <source>
        <dbReference type="EMBL" id="SMF33274.1"/>
    </source>
</evidence>
<evidence type="ECO:0000259" key="2">
    <source>
        <dbReference type="PROSITE" id="PS50076"/>
    </source>
</evidence>
<protein>
    <submittedName>
        <fullName evidence="3">DnaJ domain-containing protein</fullName>
    </submittedName>
</protein>
<dbReference type="Pfam" id="PF00226">
    <property type="entry name" value="DnaJ"/>
    <property type="match status" value="1"/>
</dbReference>
<keyword evidence="4" id="KW-1185">Reference proteome</keyword>
<name>A0A1Y6C2H5_9PROT</name>
<dbReference type="CDD" id="cd06257">
    <property type="entry name" value="DnaJ"/>
    <property type="match status" value="1"/>
</dbReference>
<feature type="domain" description="J" evidence="2">
    <location>
        <begin position="124"/>
        <end position="186"/>
    </location>
</feature>
<reference evidence="3 4" key="1">
    <citation type="submission" date="2017-04" db="EMBL/GenBank/DDBJ databases">
        <authorList>
            <person name="Afonso C.L."/>
            <person name="Miller P.J."/>
            <person name="Scott M.A."/>
            <person name="Spackman E."/>
            <person name="Goraichik I."/>
            <person name="Dimitrov K.M."/>
            <person name="Suarez D.L."/>
            <person name="Swayne D.E."/>
        </authorList>
    </citation>
    <scope>NUCLEOTIDE SEQUENCE [LARGE SCALE GENOMIC DNA]</scope>
    <source>
        <strain evidence="3 4">USBA 355</strain>
    </source>
</reference>
<dbReference type="PANTHER" id="PTHR24074">
    <property type="entry name" value="CO-CHAPERONE PROTEIN DJLA"/>
    <property type="match status" value="1"/>
</dbReference>
<proteinExistence type="predicted"/>
<evidence type="ECO:0000256" key="1">
    <source>
        <dbReference type="SAM" id="MobiDB-lite"/>
    </source>
</evidence>
<dbReference type="SUPFAM" id="SSF46565">
    <property type="entry name" value="Chaperone J-domain"/>
    <property type="match status" value="1"/>
</dbReference>
<dbReference type="RefSeq" id="WP_085123490.1">
    <property type="nucleotide sequence ID" value="NZ_FWZX01000011.1"/>
</dbReference>
<dbReference type="AlphaFoldDB" id="A0A1Y6C2H5"/>
<evidence type="ECO:0000313" key="4">
    <source>
        <dbReference type="Proteomes" id="UP000192917"/>
    </source>
</evidence>
<dbReference type="InterPro" id="IPR001623">
    <property type="entry name" value="DnaJ_domain"/>
</dbReference>
<dbReference type="InterPro" id="IPR050817">
    <property type="entry name" value="DjlA_DnaK_co-chaperone"/>
</dbReference>
<dbReference type="Proteomes" id="UP000192917">
    <property type="component" value="Unassembled WGS sequence"/>
</dbReference>
<dbReference type="EMBL" id="FWZX01000011">
    <property type="protein sequence ID" value="SMF33274.1"/>
    <property type="molecule type" value="Genomic_DNA"/>
</dbReference>
<dbReference type="PROSITE" id="PS50076">
    <property type="entry name" value="DNAJ_2"/>
    <property type="match status" value="1"/>
</dbReference>
<dbReference type="Gene3D" id="1.10.287.110">
    <property type="entry name" value="DnaJ domain"/>
    <property type="match status" value="1"/>
</dbReference>
<feature type="region of interest" description="Disordered" evidence="1">
    <location>
        <begin position="97"/>
        <end position="120"/>
    </location>
</feature>
<dbReference type="SMART" id="SM00271">
    <property type="entry name" value="DnaJ"/>
    <property type="match status" value="1"/>
</dbReference>
<dbReference type="PRINTS" id="PR00625">
    <property type="entry name" value="JDOMAIN"/>
</dbReference>
<dbReference type="STRING" id="560819.SAMN05428998_111115"/>
<feature type="compositionally biased region" description="Basic and acidic residues" evidence="1">
    <location>
        <begin position="102"/>
        <end position="120"/>
    </location>
</feature>
<gene>
    <name evidence="3" type="ORF">SAMN05428998_111115</name>
</gene>
<dbReference type="InterPro" id="IPR036869">
    <property type="entry name" value="J_dom_sf"/>
</dbReference>